<sequence length="79" mass="8728">MPYLLAAIGAICIAVLLWRAFVSNATETNRPEQGERRPLRPTRPSRPAPLAPDDDPEFLRSLSERKPPADPDGKQQPPA</sequence>
<dbReference type="EMBL" id="MSIF01000017">
    <property type="protein sequence ID" value="OLF07110.1"/>
    <property type="molecule type" value="Genomic_DNA"/>
</dbReference>
<evidence type="ECO:0000313" key="2">
    <source>
        <dbReference type="EMBL" id="OLF07110.1"/>
    </source>
</evidence>
<evidence type="ECO:0000256" key="1">
    <source>
        <dbReference type="SAM" id="MobiDB-lite"/>
    </source>
</evidence>
<protein>
    <submittedName>
        <fullName evidence="2">Uncharacterized protein</fullName>
    </submittedName>
</protein>
<comment type="caution">
    <text evidence="2">The sequence shown here is derived from an EMBL/GenBank/DDBJ whole genome shotgun (WGS) entry which is preliminary data.</text>
</comment>
<proteinExistence type="predicted"/>
<dbReference type="OrthoDB" id="3578910at2"/>
<keyword evidence="3" id="KW-1185">Reference proteome</keyword>
<organism evidence="2 3">
    <name type="scientific">Actinophytocola xinjiangensis</name>
    <dbReference type="NCBI Taxonomy" id="485602"/>
    <lineage>
        <taxon>Bacteria</taxon>
        <taxon>Bacillati</taxon>
        <taxon>Actinomycetota</taxon>
        <taxon>Actinomycetes</taxon>
        <taxon>Pseudonocardiales</taxon>
        <taxon>Pseudonocardiaceae</taxon>
    </lineage>
</organism>
<feature type="compositionally biased region" description="Basic and acidic residues" evidence="1">
    <location>
        <begin position="62"/>
        <end position="73"/>
    </location>
</feature>
<dbReference type="Proteomes" id="UP000185696">
    <property type="component" value="Unassembled WGS sequence"/>
</dbReference>
<feature type="region of interest" description="Disordered" evidence="1">
    <location>
        <begin position="24"/>
        <end position="79"/>
    </location>
</feature>
<reference evidence="2 3" key="1">
    <citation type="submission" date="2016-12" db="EMBL/GenBank/DDBJ databases">
        <title>The draft genome sequence of Actinophytocola xinjiangensis.</title>
        <authorList>
            <person name="Wang W."/>
            <person name="Yuan L."/>
        </authorList>
    </citation>
    <scope>NUCLEOTIDE SEQUENCE [LARGE SCALE GENOMIC DNA]</scope>
    <source>
        <strain evidence="2 3">CGMCC 4.4663</strain>
    </source>
</reference>
<gene>
    <name evidence="2" type="ORF">BLA60_28235</name>
</gene>
<dbReference type="RefSeq" id="WP_075136053.1">
    <property type="nucleotide sequence ID" value="NZ_MSIF01000017.1"/>
</dbReference>
<evidence type="ECO:0000313" key="3">
    <source>
        <dbReference type="Proteomes" id="UP000185696"/>
    </source>
</evidence>
<dbReference type="AlphaFoldDB" id="A0A7Z0WKG5"/>
<feature type="compositionally biased region" description="Basic and acidic residues" evidence="1">
    <location>
        <begin position="29"/>
        <end position="38"/>
    </location>
</feature>
<name>A0A7Z0WKG5_9PSEU</name>
<accession>A0A7Z0WKG5</accession>